<keyword evidence="3" id="KW-1185">Reference proteome</keyword>
<evidence type="ECO:0000313" key="3">
    <source>
        <dbReference type="Proteomes" id="UP000241769"/>
    </source>
</evidence>
<gene>
    <name evidence="2" type="ORF">PROFUN_12714</name>
</gene>
<accession>A0A2P6N6F8</accession>
<feature type="compositionally biased region" description="Polar residues" evidence="1">
    <location>
        <begin position="1"/>
        <end position="10"/>
    </location>
</feature>
<evidence type="ECO:0000256" key="1">
    <source>
        <dbReference type="SAM" id="MobiDB-lite"/>
    </source>
</evidence>
<reference evidence="2 3" key="1">
    <citation type="journal article" date="2018" name="Genome Biol. Evol.">
        <title>Multiple Roots of Fruiting Body Formation in Amoebozoa.</title>
        <authorList>
            <person name="Hillmann F."/>
            <person name="Forbes G."/>
            <person name="Novohradska S."/>
            <person name="Ferling I."/>
            <person name="Riege K."/>
            <person name="Groth M."/>
            <person name="Westermann M."/>
            <person name="Marz M."/>
            <person name="Spaller T."/>
            <person name="Winckler T."/>
            <person name="Schaap P."/>
            <person name="Glockner G."/>
        </authorList>
    </citation>
    <scope>NUCLEOTIDE SEQUENCE [LARGE SCALE GENOMIC DNA]</scope>
    <source>
        <strain evidence="2 3">Jena</strain>
    </source>
</reference>
<organism evidence="2 3">
    <name type="scientific">Planoprotostelium fungivorum</name>
    <dbReference type="NCBI Taxonomy" id="1890364"/>
    <lineage>
        <taxon>Eukaryota</taxon>
        <taxon>Amoebozoa</taxon>
        <taxon>Evosea</taxon>
        <taxon>Variosea</taxon>
        <taxon>Cavosteliida</taxon>
        <taxon>Cavosteliaceae</taxon>
        <taxon>Planoprotostelium</taxon>
    </lineage>
</organism>
<dbReference type="AlphaFoldDB" id="A0A2P6N6F8"/>
<dbReference type="Proteomes" id="UP000241769">
    <property type="component" value="Unassembled WGS sequence"/>
</dbReference>
<protein>
    <submittedName>
        <fullName evidence="2">Uncharacterized protein</fullName>
    </submittedName>
</protein>
<comment type="caution">
    <text evidence="2">The sequence shown here is derived from an EMBL/GenBank/DDBJ whole genome shotgun (WGS) entry which is preliminary data.</text>
</comment>
<name>A0A2P6N6F8_9EUKA</name>
<proteinExistence type="predicted"/>
<dbReference type="InParanoid" id="A0A2P6N6F8"/>
<evidence type="ECO:0000313" key="2">
    <source>
        <dbReference type="EMBL" id="PRP79523.1"/>
    </source>
</evidence>
<dbReference type="EMBL" id="MDYQ01000181">
    <property type="protein sequence ID" value="PRP79523.1"/>
    <property type="molecule type" value="Genomic_DNA"/>
</dbReference>
<feature type="region of interest" description="Disordered" evidence="1">
    <location>
        <begin position="1"/>
        <end position="35"/>
    </location>
</feature>
<sequence length="66" mass="7349">MSDQPNNADNTFHILPHPATDNSNENNAHGIPLSRPPYIPSAEIMQNIEEPLIYVTSPNTKPKEQV</sequence>